<evidence type="ECO:0000313" key="1">
    <source>
        <dbReference type="EMBL" id="AEA25393.1"/>
    </source>
</evidence>
<accession>F4CUK3</accession>
<keyword evidence="2" id="KW-1185">Reference proteome</keyword>
<dbReference type="HOGENOM" id="CLU_2510273_0_0_11"/>
<dbReference type="KEGG" id="pdx:Psed_3199"/>
<dbReference type="Proteomes" id="UP000007809">
    <property type="component" value="Chromosome"/>
</dbReference>
<proteinExistence type="predicted"/>
<reference evidence="1 2" key="1">
    <citation type="journal article" date="2011" name="J. Bacteriol.">
        <title>Genome sequence of the 1,4-dioxane-degrading Pseudonocardia dioxanivorans strain CB1190.</title>
        <authorList>
            <person name="Sales C.M."/>
            <person name="Mahendra S."/>
            <person name="Grostern A."/>
            <person name="Parales R.E."/>
            <person name="Goodwin L.A."/>
            <person name="Woyke T."/>
            <person name="Nolan M."/>
            <person name="Lapidus A."/>
            <person name="Chertkov O."/>
            <person name="Ovchinnikova G."/>
            <person name="Sczyrba A."/>
            <person name="Alvarez-Cohen L."/>
        </authorList>
    </citation>
    <scope>NUCLEOTIDE SEQUENCE [LARGE SCALE GENOMIC DNA]</scope>
    <source>
        <strain evidence="2">ATCC 55486 / DSM 44775 / JCM 13855 / CB1190</strain>
    </source>
</reference>
<evidence type="ECO:0000313" key="2">
    <source>
        <dbReference type="Proteomes" id="UP000007809"/>
    </source>
</evidence>
<dbReference type="AlphaFoldDB" id="F4CUK3"/>
<dbReference type="EMBL" id="CP002593">
    <property type="protein sequence ID" value="AEA25393.1"/>
    <property type="molecule type" value="Genomic_DNA"/>
</dbReference>
<organism evidence="1 2">
    <name type="scientific">Pseudonocardia dioxanivorans (strain ATCC 55486 / DSM 44775 / JCM 13855 / CB1190)</name>
    <dbReference type="NCBI Taxonomy" id="675635"/>
    <lineage>
        <taxon>Bacteria</taxon>
        <taxon>Bacillati</taxon>
        <taxon>Actinomycetota</taxon>
        <taxon>Actinomycetes</taxon>
        <taxon>Pseudonocardiales</taxon>
        <taxon>Pseudonocardiaceae</taxon>
        <taxon>Pseudonocardia</taxon>
    </lineage>
</organism>
<protein>
    <submittedName>
        <fullName evidence="1">Uncharacterized protein</fullName>
    </submittedName>
</protein>
<sequence>MSRTRGTGAVLFAVDVSDDHAGGRHRGQVPPVQDAYRALSRASVPSEDLDVRMAGTRSFLGTRSVPGTRFGDGASRRVRPPGVFW</sequence>
<gene>
    <name evidence="1" type="ordered locus">Psed_3199</name>
</gene>
<name>F4CUK3_PSEUX</name>